<evidence type="ECO:0000256" key="3">
    <source>
        <dbReference type="ARBA" id="ARBA00022801"/>
    </source>
</evidence>
<comment type="cofactor">
    <cofactor evidence="1">
        <name>a divalent metal cation</name>
        <dbReference type="ChEBI" id="CHEBI:60240"/>
    </cofactor>
</comment>
<name>A0A2I0QVU5_9BACI</name>
<comment type="similarity">
    <text evidence="4">Belongs to the metallophosphoesterase superfamily.</text>
</comment>
<dbReference type="PANTHER" id="PTHR31302:SF25">
    <property type="entry name" value="PHOSPHOESTERASE"/>
    <property type="match status" value="1"/>
</dbReference>
<keyword evidence="8" id="KW-1185">Reference proteome</keyword>
<dbReference type="EMBL" id="PJNH01000001">
    <property type="protein sequence ID" value="PKR78463.1"/>
    <property type="molecule type" value="Genomic_DNA"/>
</dbReference>
<dbReference type="CDD" id="cd07385">
    <property type="entry name" value="MPP_YkuE_C"/>
    <property type="match status" value="1"/>
</dbReference>
<dbReference type="InterPro" id="IPR051158">
    <property type="entry name" value="Metallophosphoesterase_sf"/>
</dbReference>
<dbReference type="Pfam" id="PF00149">
    <property type="entry name" value="Metallophos"/>
    <property type="match status" value="1"/>
</dbReference>
<reference evidence="7 8" key="1">
    <citation type="submission" date="2017-06" db="EMBL/GenBank/DDBJ databases">
        <title>the draft geome sequence of Illustriluteabacillus marina B3227.</title>
        <authorList>
            <person name="He R.-H."/>
            <person name="Du Z.-J."/>
        </authorList>
    </citation>
    <scope>NUCLEOTIDE SEQUENCE [LARGE SCALE GENOMIC DNA]</scope>
    <source>
        <strain evidence="7 8">B3227</strain>
    </source>
</reference>
<proteinExistence type="inferred from homology"/>
<organism evidence="7 8">
    <name type="scientific">Halalkalibacillus sediminis</name>
    <dbReference type="NCBI Taxonomy" id="2018042"/>
    <lineage>
        <taxon>Bacteria</taxon>
        <taxon>Bacillati</taxon>
        <taxon>Bacillota</taxon>
        <taxon>Bacilli</taxon>
        <taxon>Bacillales</taxon>
        <taxon>Bacillaceae</taxon>
        <taxon>Halalkalibacillus</taxon>
    </lineage>
</organism>
<dbReference type="SUPFAM" id="SSF56300">
    <property type="entry name" value="Metallo-dependent phosphatases"/>
    <property type="match status" value="1"/>
</dbReference>
<evidence type="ECO:0000313" key="7">
    <source>
        <dbReference type="EMBL" id="PKR78463.1"/>
    </source>
</evidence>
<dbReference type="PANTHER" id="PTHR31302">
    <property type="entry name" value="TRANSMEMBRANE PROTEIN WITH METALLOPHOSPHOESTERASE DOMAIN-RELATED"/>
    <property type="match status" value="1"/>
</dbReference>
<dbReference type="Gene3D" id="3.60.21.10">
    <property type="match status" value="1"/>
</dbReference>
<keyword evidence="5" id="KW-0472">Membrane</keyword>
<protein>
    <submittedName>
        <fullName evidence="7">Metallophosphoesterase</fullName>
    </submittedName>
</protein>
<evidence type="ECO:0000256" key="4">
    <source>
        <dbReference type="ARBA" id="ARBA00061089"/>
    </source>
</evidence>
<evidence type="ECO:0000256" key="2">
    <source>
        <dbReference type="ARBA" id="ARBA00022723"/>
    </source>
</evidence>
<dbReference type="GO" id="GO:0016020">
    <property type="term" value="C:membrane"/>
    <property type="evidence" value="ECO:0007669"/>
    <property type="project" value="GOC"/>
</dbReference>
<keyword evidence="2" id="KW-0479">Metal-binding</keyword>
<accession>A0A2I0QVU5</accession>
<dbReference type="RefSeq" id="WP_101330207.1">
    <property type="nucleotide sequence ID" value="NZ_PJNH01000001.1"/>
</dbReference>
<feature type="transmembrane region" description="Helical" evidence="5">
    <location>
        <begin position="12"/>
        <end position="34"/>
    </location>
</feature>
<dbReference type="GO" id="GO:0008758">
    <property type="term" value="F:UDP-2,3-diacylglucosamine hydrolase activity"/>
    <property type="evidence" value="ECO:0007669"/>
    <property type="project" value="TreeGrafter"/>
</dbReference>
<feature type="domain" description="Calcineurin-like phosphoesterase" evidence="6">
    <location>
        <begin position="61"/>
        <end position="228"/>
    </location>
</feature>
<dbReference type="GO" id="GO:0009245">
    <property type="term" value="P:lipid A biosynthetic process"/>
    <property type="evidence" value="ECO:0007669"/>
    <property type="project" value="TreeGrafter"/>
</dbReference>
<dbReference type="AlphaFoldDB" id="A0A2I0QVU5"/>
<dbReference type="InterPro" id="IPR004843">
    <property type="entry name" value="Calcineurin-like_PHP"/>
</dbReference>
<keyword evidence="5" id="KW-0812">Transmembrane</keyword>
<dbReference type="InterPro" id="IPR029052">
    <property type="entry name" value="Metallo-depent_PP-like"/>
</dbReference>
<gene>
    <name evidence="7" type="ORF">CEY16_01515</name>
</gene>
<sequence length="291" mass="33116">MPKQKKISRRSFLNRLTLGTLGFFGISFGGYYYAREIEPYWLYVNRSNIQSEKIPESLTDFKIAQFTDTHIGFHYHNKELEDVVHSIQNETPDLIVFTGDLFDDPSLVDVEGFEEVVRILQKLDAPFGKYWVYGNHDHGGYGSSKIDEVMQQSGFKLLKNESTIIGSGDNTFTLTGLDDILLGSPNMRNVLPEEREEHFNIILCHEPDFAEVVKVYPFDVQLSGHSHGGQIQLPIIGNLVAPPLGERYVEGHFTLGNRPLQLFVSRGIGTTRLPFRFLCRPEINVYTLKSN</sequence>
<evidence type="ECO:0000313" key="8">
    <source>
        <dbReference type="Proteomes" id="UP000243524"/>
    </source>
</evidence>
<dbReference type="FunFam" id="3.60.21.10:FF:000028">
    <property type="entry name" value="Putative metallophosphoesterase"/>
    <property type="match status" value="1"/>
</dbReference>
<dbReference type="Proteomes" id="UP000243524">
    <property type="component" value="Unassembled WGS sequence"/>
</dbReference>
<keyword evidence="3" id="KW-0378">Hydrolase</keyword>
<dbReference type="GO" id="GO:0046872">
    <property type="term" value="F:metal ion binding"/>
    <property type="evidence" value="ECO:0007669"/>
    <property type="project" value="UniProtKB-KW"/>
</dbReference>
<keyword evidence="5" id="KW-1133">Transmembrane helix</keyword>
<evidence type="ECO:0000256" key="5">
    <source>
        <dbReference type="SAM" id="Phobius"/>
    </source>
</evidence>
<comment type="caution">
    <text evidence="7">The sequence shown here is derived from an EMBL/GenBank/DDBJ whole genome shotgun (WGS) entry which is preliminary data.</text>
</comment>
<dbReference type="OrthoDB" id="9780884at2"/>
<evidence type="ECO:0000259" key="6">
    <source>
        <dbReference type="Pfam" id="PF00149"/>
    </source>
</evidence>
<evidence type="ECO:0000256" key="1">
    <source>
        <dbReference type="ARBA" id="ARBA00001968"/>
    </source>
</evidence>